<dbReference type="EMBL" id="CM042042">
    <property type="protein sequence ID" value="KAI3703263.1"/>
    <property type="molecule type" value="Genomic_DNA"/>
</dbReference>
<organism evidence="1 2">
    <name type="scientific">Smallanthus sonchifolius</name>
    <dbReference type="NCBI Taxonomy" id="185202"/>
    <lineage>
        <taxon>Eukaryota</taxon>
        <taxon>Viridiplantae</taxon>
        <taxon>Streptophyta</taxon>
        <taxon>Embryophyta</taxon>
        <taxon>Tracheophyta</taxon>
        <taxon>Spermatophyta</taxon>
        <taxon>Magnoliopsida</taxon>
        <taxon>eudicotyledons</taxon>
        <taxon>Gunneridae</taxon>
        <taxon>Pentapetalae</taxon>
        <taxon>asterids</taxon>
        <taxon>campanulids</taxon>
        <taxon>Asterales</taxon>
        <taxon>Asteraceae</taxon>
        <taxon>Asteroideae</taxon>
        <taxon>Heliantheae alliance</taxon>
        <taxon>Millerieae</taxon>
        <taxon>Smallanthus</taxon>
    </lineage>
</organism>
<gene>
    <name evidence="1" type="ORF">L1987_73208</name>
</gene>
<name>A0ACB9A1H0_9ASTR</name>
<reference evidence="2" key="1">
    <citation type="journal article" date="2022" name="Mol. Ecol. Resour.">
        <title>The genomes of chicory, endive, great burdock and yacon provide insights into Asteraceae palaeo-polyploidization history and plant inulin production.</title>
        <authorList>
            <person name="Fan W."/>
            <person name="Wang S."/>
            <person name="Wang H."/>
            <person name="Wang A."/>
            <person name="Jiang F."/>
            <person name="Liu H."/>
            <person name="Zhao H."/>
            <person name="Xu D."/>
            <person name="Zhang Y."/>
        </authorList>
    </citation>
    <scope>NUCLEOTIDE SEQUENCE [LARGE SCALE GENOMIC DNA]</scope>
    <source>
        <strain evidence="2">cv. Yunnan</strain>
    </source>
</reference>
<keyword evidence="2" id="KW-1185">Reference proteome</keyword>
<accession>A0ACB9A1H0</accession>
<protein>
    <submittedName>
        <fullName evidence="1">Uncharacterized protein</fullName>
    </submittedName>
</protein>
<proteinExistence type="predicted"/>
<evidence type="ECO:0000313" key="2">
    <source>
        <dbReference type="Proteomes" id="UP001056120"/>
    </source>
</evidence>
<comment type="caution">
    <text evidence="1">The sequence shown here is derived from an EMBL/GenBank/DDBJ whole genome shotgun (WGS) entry which is preliminary data.</text>
</comment>
<evidence type="ECO:0000313" key="1">
    <source>
        <dbReference type="EMBL" id="KAI3703263.1"/>
    </source>
</evidence>
<dbReference type="Proteomes" id="UP001056120">
    <property type="component" value="Linkage Group LG25"/>
</dbReference>
<reference evidence="1 2" key="2">
    <citation type="journal article" date="2022" name="Mol. Ecol. Resour.">
        <title>The genomes of chicory, endive, great burdock and yacon provide insights into Asteraceae paleo-polyploidization history and plant inulin production.</title>
        <authorList>
            <person name="Fan W."/>
            <person name="Wang S."/>
            <person name="Wang H."/>
            <person name="Wang A."/>
            <person name="Jiang F."/>
            <person name="Liu H."/>
            <person name="Zhao H."/>
            <person name="Xu D."/>
            <person name="Zhang Y."/>
        </authorList>
    </citation>
    <scope>NUCLEOTIDE SEQUENCE [LARGE SCALE GENOMIC DNA]</scope>
    <source>
        <strain evidence="2">cv. Yunnan</strain>
        <tissue evidence="1">Leaves</tissue>
    </source>
</reference>
<sequence>MVMPRCGFPDKETPQHSNKSLHTVSHYQFFSGRPKWPERHLTYAFGSRFPTRFMSPVAQAFRKWATASQYFTFSRATTYQSADLKISFARQDHGDGFPFDGTGGVLAHAFTPTDGRLDKMKDKQAIGKENVFLKESPKKPFEGVSSNKEQNDNLKPMALKSEKYANSEGSDSVEILSFGPNFSTYKSQFEREFSEEVMFI</sequence>